<reference evidence="2" key="2">
    <citation type="journal article" date="2015" name="Data Brief">
        <title>Shoot transcriptome of the giant reed, Arundo donax.</title>
        <authorList>
            <person name="Barrero R.A."/>
            <person name="Guerrero F.D."/>
            <person name="Moolhuijzen P."/>
            <person name="Goolsby J.A."/>
            <person name="Tidwell J."/>
            <person name="Bellgard S.E."/>
            <person name="Bellgard M.I."/>
        </authorList>
    </citation>
    <scope>NUCLEOTIDE SEQUENCE</scope>
    <source>
        <tissue evidence="2">Shoot tissue taken approximately 20 cm above the soil surface</tissue>
    </source>
</reference>
<evidence type="ECO:0000256" key="1">
    <source>
        <dbReference type="SAM" id="MobiDB-lite"/>
    </source>
</evidence>
<dbReference type="EMBL" id="GBRH01243883">
    <property type="protein sequence ID" value="JAD54012.1"/>
    <property type="molecule type" value="Transcribed_RNA"/>
</dbReference>
<dbReference type="AlphaFoldDB" id="A0A0A9B3X0"/>
<sequence>MEDGTKEMTDANKKEGQQRVADFSAGKGGRRT</sequence>
<reference evidence="2" key="1">
    <citation type="submission" date="2014-09" db="EMBL/GenBank/DDBJ databases">
        <authorList>
            <person name="Magalhaes I.L.F."/>
            <person name="Oliveira U."/>
            <person name="Santos F.R."/>
            <person name="Vidigal T.H.D.A."/>
            <person name="Brescovit A.D."/>
            <person name="Santos A.J."/>
        </authorList>
    </citation>
    <scope>NUCLEOTIDE SEQUENCE</scope>
    <source>
        <tissue evidence="2">Shoot tissue taken approximately 20 cm above the soil surface</tissue>
    </source>
</reference>
<organism evidence="2">
    <name type="scientific">Arundo donax</name>
    <name type="common">Giant reed</name>
    <name type="synonym">Donax arundinaceus</name>
    <dbReference type="NCBI Taxonomy" id="35708"/>
    <lineage>
        <taxon>Eukaryota</taxon>
        <taxon>Viridiplantae</taxon>
        <taxon>Streptophyta</taxon>
        <taxon>Embryophyta</taxon>
        <taxon>Tracheophyta</taxon>
        <taxon>Spermatophyta</taxon>
        <taxon>Magnoliopsida</taxon>
        <taxon>Liliopsida</taxon>
        <taxon>Poales</taxon>
        <taxon>Poaceae</taxon>
        <taxon>PACMAD clade</taxon>
        <taxon>Arundinoideae</taxon>
        <taxon>Arundineae</taxon>
        <taxon>Arundo</taxon>
    </lineage>
</organism>
<feature type="region of interest" description="Disordered" evidence="1">
    <location>
        <begin position="1"/>
        <end position="32"/>
    </location>
</feature>
<protein>
    <submittedName>
        <fullName evidence="2">Uncharacterized protein</fullName>
    </submittedName>
</protein>
<accession>A0A0A9B3X0</accession>
<feature type="compositionally biased region" description="Basic and acidic residues" evidence="1">
    <location>
        <begin position="1"/>
        <end position="17"/>
    </location>
</feature>
<evidence type="ECO:0000313" key="2">
    <source>
        <dbReference type="EMBL" id="JAD54012.1"/>
    </source>
</evidence>
<name>A0A0A9B3X0_ARUDO</name>
<proteinExistence type="predicted"/>